<dbReference type="Gene3D" id="1.10.10.10">
    <property type="entry name" value="Winged helix-like DNA-binding domain superfamily/Winged helix DNA-binding domain"/>
    <property type="match status" value="1"/>
</dbReference>
<dbReference type="STRING" id="1935.B1H20_28650"/>
<dbReference type="InterPro" id="IPR041664">
    <property type="entry name" value="AAA_16"/>
</dbReference>
<dbReference type="PRINTS" id="PR00038">
    <property type="entry name" value="HTHLUXR"/>
</dbReference>
<dbReference type="SUPFAM" id="SSF46894">
    <property type="entry name" value="C-terminal effector domain of the bipartite response regulators"/>
    <property type="match status" value="1"/>
</dbReference>
<feature type="domain" description="HTH luxR-type" evidence="4">
    <location>
        <begin position="1034"/>
        <end position="1096"/>
    </location>
</feature>
<evidence type="ECO:0000313" key="6">
    <source>
        <dbReference type="Proteomes" id="UP000192445"/>
    </source>
</evidence>
<evidence type="ECO:0000256" key="1">
    <source>
        <dbReference type="ARBA" id="ARBA00022741"/>
    </source>
</evidence>
<keyword evidence="2" id="KW-0067">ATP-binding</keyword>
<evidence type="ECO:0000256" key="2">
    <source>
        <dbReference type="ARBA" id="ARBA00022840"/>
    </source>
</evidence>
<dbReference type="InterPro" id="IPR027417">
    <property type="entry name" value="P-loop_NTPase"/>
</dbReference>
<dbReference type="PANTHER" id="PTHR16305">
    <property type="entry name" value="TESTICULAR SOLUBLE ADENYLYL CYCLASE"/>
    <property type="match status" value="1"/>
</dbReference>
<feature type="compositionally biased region" description="Gly residues" evidence="3">
    <location>
        <begin position="344"/>
        <end position="355"/>
    </location>
</feature>
<name>A0A1V0UIZ0_STRVN</name>
<dbReference type="PANTHER" id="PTHR16305:SF35">
    <property type="entry name" value="TRANSCRIPTIONAL ACTIVATOR DOMAIN"/>
    <property type="match status" value="1"/>
</dbReference>
<evidence type="ECO:0000259" key="4">
    <source>
        <dbReference type="PROSITE" id="PS50043"/>
    </source>
</evidence>
<sequence length="1097" mass="114601">MPMPPGVRRDAMNAEPPLSAPGALIGRSRLLDDLRTELERRPSVVAITGEAGVGKSRFVRELLHGAATPSPCGIVLTARCREPDTSPAPCAACGSPPHGARALCACGRAADESPAPCACGPASNTPPSPPFAPIIEAFTPTGPLAAGLLDALPRDLPPVTGALRGLLPDLADRLPPAPPPLAEPQAEHHRVLRALCAMTAYLGDVVLAVEDLQWADVGTRAFLRTVVSDPPPRLGLVLTVREDGDGLPFPVPLRAPSHVTVAEQRLPPLSVAETGELAAGLLGARAVPEEFAERLHRGTGGLPYVVEEVLRRRPGRTEEGGDGGGAAGSAPGAEAEEAEEAAGGEPGRPAGGGEPGFPARGGDPGRPVRGSEPGRSAREGDPGRTVAGGEPGFAPPDGAPELPLPASVRRIVVERLNRLPPAARRVVAAAAVLRDPAPVDLLSAVAGSGGPETRRALTAALHHGVLRAADGRYAFPYDLARRAAHEAIPEPERPVLHLRAARALARQPGPVPLAAMAGHYRHAGRRTEAARCLEAAADRAAGGGDAGTAAAHYLGALRDGPSPAARDRIALKLARVALNARPGPQVPAALRQVLDRHSLDPGPAGEIRLLLGLLLRNQSGSGTAALEEIARAVPDLLTVSTGQAARALAITAIPSLKGWPFREHRRLLAEAERLLPEVAEEELRSAVLANRATALALMGDPSAGDAVADLPGTLTGEAAARVYANLAGAATSLGHPDRARAFQDRAWQAVRTHHAPYLEAFVETTDLVAAFTGGRWKGLLERAERAEEQYRNVPDFHAEALLVCGLLRLHTKGQTDVARRLLDQAVRTTALDTGVVLTSAAAAAARVHLAAARPAQAVQAAEGALHHVRRTGAWAWATPLVPTTVDALIRDGRPDEAHRLAAELAEGVADRDAPAARAALLTCRALLTPQEGRHPAASPAPPTATDGPRPGSATPDVLYGAAADAWTRLERPWEAAYVREAWGLHLLATGTAGGRTVLHEAIAAYQDLDAVWDVLRCQRGLREHGEVTVRRPGALGYGDHLSPRERAVARLASLGLSNREIARELVLSHRTVEHHVARALRKLGVSSRTEIGPQLGP</sequence>
<gene>
    <name evidence="5" type="ORF">B1H20_28650</name>
</gene>
<dbReference type="GO" id="GO:0005524">
    <property type="term" value="F:ATP binding"/>
    <property type="evidence" value="ECO:0007669"/>
    <property type="project" value="UniProtKB-KW"/>
</dbReference>
<dbReference type="PROSITE" id="PS50043">
    <property type="entry name" value="HTH_LUXR_2"/>
    <property type="match status" value="1"/>
</dbReference>
<dbReference type="AlphaFoldDB" id="A0A1V0UIZ0"/>
<keyword evidence="1" id="KW-0547">Nucleotide-binding</keyword>
<dbReference type="SMART" id="SM00421">
    <property type="entry name" value="HTH_LUXR"/>
    <property type="match status" value="1"/>
</dbReference>
<dbReference type="Pfam" id="PF13191">
    <property type="entry name" value="AAA_16"/>
    <property type="match status" value="1"/>
</dbReference>
<feature type="region of interest" description="Disordered" evidence="3">
    <location>
        <begin position="1"/>
        <end position="21"/>
    </location>
</feature>
<dbReference type="SUPFAM" id="SSF52540">
    <property type="entry name" value="P-loop containing nucleoside triphosphate hydrolases"/>
    <property type="match status" value="1"/>
</dbReference>
<feature type="region of interest" description="Disordered" evidence="3">
    <location>
        <begin position="313"/>
        <end position="403"/>
    </location>
</feature>
<dbReference type="GO" id="GO:0003677">
    <property type="term" value="F:DNA binding"/>
    <property type="evidence" value="ECO:0007669"/>
    <property type="project" value="InterPro"/>
</dbReference>
<dbReference type="GO" id="GO:0004016">
    <property type="term" value="F:adenylate cyclase activity"/>
    <property type="evidence" value="ECO:0007669"/>
    <property type="project" value="TreeGrafter"/>
</dbReference>
<dbReference type="Pfam" id="PF00196">
    <property type="entry name" value="GerE"/>
    <property type="match status" value="1"/>
</dbReference>
<evidence type="ECO:0000256" key="3">
    <source>
        <dbReference type="SAM" id="MobiDB-lite"/>
    </source>
</evidence>
<dbReference type="GO" id="GO:0005737">
    <property type="term" value="C:cytoplasm"/>
    <property type="evidence" value="ECO:0007669"/>
    <property type="project" value="TreeGrafter"/>
</dbReference>
<dbReference type="Proteomes" id="UP000192445">
    <property type="component" value="Chromosome"/>
</dbReference>
<dbReference type="InterPro" id="IPR000792">
    <property type="entry name" value="Tscrpt_reg_LuxR_C"/>
</dbReference>
<reference evidence="5 6" key="1">
    <citation type="submission" date="2017-03" db="EMBL/GenBank/DDBJ databases">
        <title>Complete Genome Sequence of a natural compounds producer, Streptomyces violaceus S21.</title>
        <authorList>
            <person name="Zhong C."/>
            <person name="Zhao Z."/>
            <person name="Fu J."/>
            <person name="Zong G."/>
            <person name="Qin R."/>
            <person name="Cao G."/>
        </authorList>
    </citation>
    <scope>NUCLEOTIDE SEQUENCE [LARGE SCALE GENOMIC DNA]</scope>
    <source>
        <strain evidence="5 6">S21</strain>
    </source>
</reference>
<accession>A0A1V0UIZ0</accession>
<organism evidence="5 6">
    <name type="scientific">Streptomyces violaceoruber</name>
    <dbReference type="NCBI Taxonomy" id="1935"/>
    <lineage>
        <taxon>Bacteria</taxon>
        <taxon>Bacillati</taxon>
        <taxon>Actinomycetota</taxon>
        <taxon>Actinomycetes</taxon>
        <taxon>Kitasatosporales</taxon>
        <taxon>Streptomycetaceae</taxon>
        <taxon>Streptomyces</taxon>
        <taxon>Streptomyces violaceoruber group</taxon>
    </lineage>
</organism>
<dbReference type="PROSITE" id="PS00622">
    <property type="entry name" value="HTH_LUXR_1"/>
    <property type="match status" value="1"/>
</dbReference>
<evidence type="ECO:0000313" key="5">
    <source>
        <dbReference type="EMBL" id="ARF64932.1"/>
    </source>
</evidence>
<dbReference type="CDD" id="cd06170">
    <property type="entry name" value="LuxR_C_like"/>
    <property type="match status" value="1"/>
</dbReference>
<dbReference type="GO" id="GO:0006355">
    <property type="term" value="P:regulation of DNA-templated transcription"/>
    <property type="evidence" value="ECO:0007669"/>
    <property type="project" value="InterPro"/>
</dbReference>
<dbReference type="InterPro" id="IPR036388">
    <property type="entry name" value="WH-like_DNA-bd_sf"/>
</dbReference>
<proteinExistence type="predicted"/>
<dbReference type="KEGG" id="svu:B1H20_28650"/>
<protein>
    <submittedName>
        <fullName evidence="5">LuxR family transcriptional regulator</fullName>
    </submittedName>
</protein>
<dbReference type="EMBL" id="CP020570">
    <property type="protein sequence ID" value="ARF64932.1"/>
    <property type="molecule type" value="Genomic_DNA"/>
</dbReference>
<feature type="region of interest" description="Disordered" evidence="3">
    <location>
        <begin position="930"/>
        <end position="953"/>
    </location>
</feature>
<dbReference type="Gene3D" id="1.25.40.10">
    <property type="entry name" value="Tetratricopeptide repeat domain"/>
    <property type="match status" value="1"/>
</dbReference>
<dbReference type="InterPro" id="IPR016032">
    <property type="entry name" value="Sig_transdc_resp-reg_C-effctor"/>
</dbReference>
<dbReference type="InterPro" id="IPR011990">
    <property type="entry name" value="TPR-like_helical_dom_sf"/>
</dbReference>